<dbReference type="PANTHER" id="PTHR24305">
    <property type="entry name" value="CYTOCHROME P450"/>
    <property type="match status" value="1"/>
</dbReference>
<keyword evidence="6" id="KW-0503">Monooxygenase</keyword>
<organism evidence="7 8">
    <name type="scientific">Lophiotrema nucula</name>
    <dbReference type="NCBI Taxonomy" id="690887"/>
    <lineage>
        <taxon>Eukaryota</taxon>
        <taxon>Fungi</taxon>
        <taxon>Dikarya</taxon>
        <taxon>Ascomycota</taxon>
        <taxon>Pezizomycotina</taxon>
        <taxon>Dothideomycetes</taxon>
        <taxon>Pleosporomycetidae</taxon>
        <taxon>Pleosporales</taxon>
        <taxon>Lophiotremataceae</taxon>
        <taxon>Lophiotrema</taxon>
    </lineage>
</organism>
<dbReference type="GO" id="GO:0004497">
    <property type="term" value="F:monooxygenase activity"/>
    <property type="evidence" value="ECO:0007669"/>
    <property type="project" value="UniProtKB-KW"/>
</dbReference>
<evidence type="ECO:0000313" key="7">
    <source>
        <dbReference type="EMBL" id="KAF2105889.1"/>
    </source>
</evidence>
<dbReference type="AlphaFoldDB" id="A0A6A5YF17"/>
<protein>
    <submittedName>
        <fullName evidence="7">Cytochrome P450</fullName>
    </submittedName>
</protein>
<comment type="cofactor">
    <cofactor evidence="1 5">
        <name>heme</name>
        <dbReference type="ChEBI" id="CHEBI:30413"/>
    </cofactor>
</comment>
<evidence type="ECO:0000256" key="5">
    <source>
        <dbReference type="PIRSR" id="PIRSR602403-1"/>
    </source>
</evidence>
<evidence type="ECO:0000256" key="4">
    <source>
        <dbReference type="ARBA" id="ARBA00023004"/>
    </source>
</evidence>
<dbReference type="Proteomes" id="UP000799770">
    <property type="component" value="Unassembled WGS sequence"/>
</dbReference>
<sequence length="488" mass="54469">MSLVLLVTLLGSLIAFLTYRYLIYPLLFSPLRKIPKAHWSSGICPLWIAYYRRGGSQAIPAISKAHAQKGPIVLLGPNELSVASFEGANKVYIERGGFAKPRWWAELFTSYGVINMTSMQGGIGNRAHAERKRDMGNIYAKSFLMKNEQMAQVCRKHLGQMHTALDKVVAEEKGVLDVYSFNAAVNADFISAFQFGIEAGTKFTEDAAAREAYFYNHSIWLKGKSGAAAGQRYLEQFGYSRVNATETQLEEGKGQSDAIVYQQLRARGLEGNELASEVLDHFIAGAEAPRTVCTYMQWELSKNPDIQDRLRKEVSTLWNAQNHGGNGVDLPDFKALDALPLLEGVLMETMRLYTPTPGPQHRLTPPGGTTIHDHFIPGALAISATLAVLHNNPSVFPDPEQWRPDRWMTNDQSKLEEMRKWFWAFSKGSRSCIGKDFTLLVMKLTTAAIYSRYTTSVVEDSGMEQEDLFLAGPVGEKLILKFQPVIDM</sequence>
<accession>A0A6A5YF17</accession>
<dbReference type="Gene3D" id="1.10.630.10">
    <property type="entry name" value="Cytochrome P450"/>
    <property type="match status" value="1"/>
</dbReference>
<dbReference type="PROSITE" id="PS00086">
    <property type="entry name" value="CYTOCHROME_P450"/>
    <property type="match status" value="1"/>
</dbReference>
<comment type="similarity">
    <text evidence="2 6">Belongs to the cytochrome P450 family.</text>
</comment>
<dbReference type="GO" id="GO:0020037">
    <property type="term" value="F:heme binding"/>
    <property type="evidence" value="ECO:0007669"/>
    <property type="project" value="InterPro"/>
</dbReference>
<dbReference type="PANTHER" id="PTHR24305:SF166">
    <property type="entry name" value="CYTOCHROME P450 12A4, MITOCHONDRIAL-RELATED"/>
    <property type="match status" value="1"/>
</dbReference>
<dbReference type="Pfam" id="PF00067">
    <property type="entry name" value="p450"/>
    <property type="match status" value="1"/>
</dbReference>
<keyword evidence="8" id="KW-1185">Reference proteome</keyword>
<evidence type="ECO:0000313" key="8">
    <source>
        <dbReference type="Proteomes" id="UP000799770"/>
    </source>
</evidence>
<dbReference type="InterPro" id="IPR001128">
    <property type="entry name" value="Cyt_P450"/>
</dbReference>
<dbReference type="InterPro" id="IPR017972">
    <property type="entry name" value="Cyt_P450_CS"/>
</dbReference>
<name>A0A6A5YF17_9PLEO</name>
<dbReference type="InterPro" id="IPR050121">
    <property type="entry name" value="Cytochrome_P450_monoxygenase"/>
</dbReference>
<evidence type="ECO:0000256" key="2">
    <source>
        <dbReference type="ARBA" id="ARBA00010617"/>
    </source>
</evidence>
<keyword evidence="4 5" id="KW-0408">Iron</keyword>
<dbReference type="GO" id="GO:0016705">
    <property type="term" value="F:oxidoreductase activity, acting on paired donors, with incorporation or reduction of molecular oxygen"/>
    <property type="evidence" value="ECO:0007669"/>
    <property type="project" value="InterPro"/>
</dbReference>
<dbReference type="GO" id="GO:0005506">
    <property type="term" value="F:iron ion binding"/>
    <property type="evidence" value="ECO:0007669"/>
    <property type="project" value="InterPro"/>
</dbReference>
<dbReference type="EMBL" id="ML977369">
    <property type="protein sequence ID" value="KAF2105889.1"/>
    <property type="molecule type" value="Genomic_DNA"/>
</dbReference>
<proteinExistence type="inferred from homology"/>
<reference evidence="7" key="1">
    <citation type="journal article" date="2020" name="Stud. Mycol.">
        <title>101 Dothideomycetes genomes: a test case for predicting lifestyles and emergence of pathogens.</title>
        <authorList>
            <person name="Haridas S."/>
            <person name="Albert R."/>
            <person name="Binder M."/>
            <person name="Bloem J."/>
            <person name="Labutti K."/>
            <person name="Salamov A."/>
            <person name="Andreopoulos B."/>
            <person name="Baker S."/>
            <person name="Barry K."/>
            <person name="Bills G."/>
            <person name="Bluhm B."/>
            <person name="Cannon C."/>
            <person name="Castanera R."/>
            <person name="Culley D."/>
            <person name="Daum C."/>
            <person name="Ezra D."/>
            <person name="Gonzalez J."/>
            <person name="Henrissat B."/>
            <person name="Kuo A."/>
            <person name="Liang C."/>
            <person name="Lipzen A."/>
            <person name="Lutzoni F."/>
            <person name="Magnuson J."/>
            <person name="Mondo S."/>
            <person name="Nolan M."/>
            <person name="Ohm R."/>
            <person name="Pangilinan J."/>
            <person name="Park H.-J."/>
            <person name="Ramirez L."/>
            <person name="Alfaro M."/>
            <person name="Sun H."/>
            <person name="Tritt A."/>
            <person name="Yoshinaga Y."/>
            <person name="Zwiers L.-H."/>
            <person name="Turgeon B."/>
            <person name="Goodwin S."/>
            <person name="Spatafora J."/>
            <person name="Crous P."/>
            <person name="Grigoriev I."/>
        </authorList>
    </citation>
    <scope>NUCLEOTIDE SEQUENCE</scope>
    <source>
        <strain evidence="7">CBS 627.86</strain>
    </source>
</reference>
<dbReference type="InterPro" id="IPR002403">
    <property type="entry name" value="Cyt_P450_E_grp-IV"/>
</dbReference>
<feature type="binding site" description="axial binding residue" evidence="5">
    <location>
        <position position="432"/>
    </location>
    <ligand>
        <name>heme</name>
        <dbReference type="ChEBI" id="CHEBI:30413"/>
    </ligand>
    <ligandPart>
        <name>Fe</name>
        <dbReference type="ChEBI" id="CHEBI:18248"/>
    </ligandPart>
</feature>
<evidence type="ECO:0000256" key="6">
    <source>
        <dbReference type="RuleBase" id="RU000461"/>
    </source>
</evidence>
<dbReference type="OrthoDB" id="1470350at2759"/>
<evidence type="ECO:0000256" key="3">
    <source>
        <dbReference type="ARBA" id="ARBA00022723"/>
    </source>
</evidence>
<evidence type="ECO:0000256" key="1">
    <source>
        <dbReference type="ARBA" id="ARBA00001971"/>
    </source>
</evidence>
<dbReference type="InterPro" id="IPR036396">
    <property type="entry name" value="Cyt_P450_sf"/>
</dbReference>
<dbReference type="SUPFAM" id="SSF48264">
    <property type="entry name" value="Cytochrome P450"/>
    <property type="match status" value="1"/>
</dbReference>
<keyword evidence="3 5" id="KW-0479">Metal-binding</keyword>
<keyword evidence="6" id="KW-0560">Oxidoreductase</keyword>
<keyword evidence="5 6" id="KW-0349">Heme</keyword>
<gene>
    <name evidence="7" type="ORF">BDV96DRAFT_508682</name>
</gene>
<dbReference type="PRINTS" id="PR00465">
    <property type="entry name" value="EP450IV"/>
</dbReference>